<dbReference type="Gene3D" id="3.30.710.10">
    <property type="entry name" value="Potassium Channel Kv1.1, Chain A"/>
    <property type="match status" value="1"/>
</dbReference>
<evidence type="ECO:0000256" key="2">
    <source>
        <dbReference type="ARBA" id="ARBA00013699"/>
    </source>
</evidence>
<dbReference type="PRINTS" id="PR00501">
    <property type="entry name" value="KELCHREPEAT"/>
</dbReference>
<dbReference type="InterPro" id="IPR000210">
    <property type="entry name" value="BTB/POZ_dom"/>
</dbReference>
<evidence type="ECO:0000256" key="8">
    <source>
        <dbReference type="SAM" id="MobiDB-lite"/>
    </source>
</evidence>
<evidence type="ECO:0000256" key="3">
    <source>
        <dbReference type="ARBA" id="ARBA00022441"/>
    </source>
</evidence>
<evidence type="ECO:0000256" key="4">
    <source>
        <dbReference type="ARBA" id="ARBA00022737"/>
    </source>
</evidence>
<dbReference type="CDD" id="cd18306">
    <property type="entry name" value="BTB_POZ_NS1BP"/>
    <property type="match status" value="1"/>
</dbReference>
<dbReference type="Proteomes" id="UP001558652">
    <property type="component" value="Unassembled WGS sequence"/>
</dbReference>
<proteinExistence type="predicted"/>
<comment type="caution">
    <text evidence="10">The sequence shown here is derived from an EMBL/GenBank/DDBJ whole genome shotgun (WGS) entry which is preliminary data.</text>
</comment>
<keyword evidence="11" id="KW-1185">Reference proteome</keyword>
<dbReference type="InterPro" id="IPR006652">
    <property type="entry name" value="Kelch_1"/>
</dbReference>
<accession>A0ABD0XV31</accession>
<feature type="region of interest" description="Disordered" evidence="8">
    <location>
        <begin position="264"/>
        <end position="284"/>
    </location>
</feature>
<dbReference type="InterPro" id="IPR011043">
    <property type="entry name" value="Gal_Oxase/kelch_b-propeller"/>
</dbReference>
<evidence type="ECO:0000256" key="5">
    <source>
        <dbReference type="ARBA" id="ARBA00022786"/>
    </source>
</evidence>
<dbReference type="EMBL" id="JBFDAA010000020">
    <property type="protein sequence ID" value="KAL1115136.1"/>
    <property type="molecule type" value="Genomic_DNA"/>
</dbReference>
<dbReference type="SMART" id="SM00225">
    <property type="entry name" value="BTB"/>
    <property type="match status" value="1"/>
</dbReference>
<reference evidence="10 11" key="1">
    <citation type="submission" date="2024-07" db="EMBL/GenBank/DDBJ databases">
        <title>Chromosome-level genome assembly of the water stick insect Ranatra chinensis (Heteroptera: Nepidae).</title>
        <authorList>
            <person name="Liu X."/>
        </authorList>
    </citation>
    <scope>NUCLEOTIDE SEQUENCE [LARGE SCALE GENOMIC DNA]</scope>
    <source>
        <strain evidence="10">Cailab_2021Rc</strain>
        <tissue evidence="10">Muscle</tissue>
    </source>
</reference>
<keyword evidence="6" id="KW-0009">Actin-binding</keyword>
<dbReference type="Pfam" id="PF00651">
    <property type="entry name" value="BTB"/>
    <property type="match status" value="1"/>
</dbReference>
<dbReference type="SMART" id="SM00612">
    <property type="entry name" value="Kelch"/>
    <property type="match status" value="5"/>
</dbReference>
<protein>
    <recommendedName>
        <fullName evidence="2">Kelch-like protein diablo</fullName>
    </recommendedName>
</protein>
<dbReference type="Gene3D" id="2.120.10.80">
    <property type="entry name" value="Kelch-type beta propeller"/>
    <property type="match status" value="2"/>
</dbReference>
<dbReference type="GO" id="GO:0003779">
    <property type="term" value="F:actin binding"/>
    <property type="evidence" value="ECO:0007669"/>
    <property type="project" value="UniProtKB-KW"/>
</dbReference>
<dbReference type="PROSITE" id="PS50097">
    <property type="entry name" value="BTB"/>
    <property type="match status" value="1"/>
</dbReference>
<evidence type="ECO:0000256" key="1">
    <source>
        <dbReference type="ARBA" id="ARBA00004906"/>
    </source>
</evidence>
<evidence type="ECO:0000313" key="10">
    <source>
        <dbReference type="EMBL" id="KAL1115136.1"/>
    </source>
</evidence>
<comment type="function">
    <text evidence="7">Probable substrate-specific adapter of an E3 ubiquitin-protein ligase complex which mediates the ubiquitination and subsequent proteasomal degradation of target proteins. May have a role in synapse differentiation and growth.</text>
</comment>
<evidence type="ECO:0000256" key="6">
    <source>
        <dbReference type="ARBA" id="ARBA00023203"/>
    </source>
</evidence>
<evidence type="ECO:0000259" key="9">
    <source>
        <dbReference type="PROSITE" id="PS50097"/>
    </source>
</evidence>
<keyword evidence="4" id="KW-0677">Repeat</keyword>
<dbReference type="PIRSF" id="PIRSF037037">
    <property type="entry name" value="Kelch-like_protein_gigaxonin"/>
    <property type="match status" value="1"/>
</dbReference>
<dbReference type="AlphaFoldDB" id="A0ABD0XV31"/>
<dbReference type="SUPFAM" id="SSF50965">
    <property type="entry name" value="Galactose oxidase, central domain"/>
    <property type="match status" value="1"/>
</dbReference>
<dbReference type="SUPFAM" id="SSF54695">
    <property type="entry name" value="POZ domain"/>
    <property type="match status" value="1"/>
</dbReference>
<dbReference type="PANTHER" id="PTHR24412:SF396">
    <property type="entry name" value="INFLUENZA VIRUS NS1A-BINDING PROTEIN"/>
    <property type="match status" value="1"/>
</dbReference>
<gene>
    <name evidence="10" type="ORF">AAG570_007167</name>
</gene>
<dbReference type="Pfam" id="PF01344">
    <property type="entry name" value="Kelch_1"/>
    <property type="match status" value="5"/>
</dbReference>
<evidence type="ECO:0000313" key="11">
    <source>
        <dbReference type="Proteomes" id="UP001558652"/>
    </source>
</evidence>
<keyword evidence="3" id="KW-0880">Kelch repeat</keyword>
<dbReference type="InterPro" id="IPR011333">
    <property type="entry name" value="SKP1/BTB/POZ_sf"/>
</dbReference>
<comment type="pathway">
    <text evidence="1">Protein modification; protein ubiquitination.</text>
</comment>
<dbReference type="InterPro" id="IPR017096">
    <property type="entry name" value="BTB-kelch_protein"/>
</dbReference>
<dbReference type="PANTHER" id="PTHR24412">
    <property type="entry name" value="KELCH PROTEIN"/>
    <property type="match status" value="1"/>
</dbReference>
<keyword evidence="5" id="KW-0833">Ubl conjugation pathway</keyword>
<sequence>MEDEMSEAVPKPGLSFTDDRHPSLVLHSLNMMRKNRTFCDVVLHVGGSELHAHRAVLASVSPHLLEMFSTDDDKGIRETIISYKLNGAFERSALDKLIDYAYTSKLELSPMEVRSVFVAATQLKMERVSRECASHLVQNLSVETCIETRSLPGIVRDRAVLAKVDNYIAAKFEEVRQSPGLLALPCVKIEVLSRSLKEMTLVGCESLCRLALDWLKRTFADSPSESATEKTHLLYLAMDNSLQDCTELPAGDASDTEIVQDYKRMSKSTQQANKKKSGRKGQPAAKPRVIIYNRDILDSTEQEREGDWKLVASTKVRDHTFLGLATMQGRLGTLSVLLRLNAPVGQGDDDCPLLYCGLANMEYFKCGAGCANLNDNLLVCGGYDRAECLRSVELYSPEANAWASLAPMLEARGRFNITVVKGLVYAVGGCNGTTELATVERYSSLNRKWERIASLPMARSNTGVTSLKGKIYCIGGWNGQVGIRQCDVFDPESSKWTSIAPLQTGRYQAGVCSMDGKVWVVGGCDGWNCLNSVEVYTPADEPSQAQESWAYSKRMITARRGCGVALFKGGSDGTQSLATTEIYDPVEKVWSPGPSMTTARSNVGVAVIGSRLYAVGGFSGERF</sequence>
<name>A0ABD0XV31_9HEMI</name>
<evidence type="ECO:0000256" key="7">
    <source>
        <dbReference type="ARBA" id="ARBA00043912"/>
    </source>
</evidence>
<organism evidence="10 11">
    <name type="scientific">Ranatra chinensis</name>
    <dbReference type="NCBI Taxonomy" id="642074"/>
    <lineage>
        <taxon>Eukaryota</taxon>
        <taxon>Metazoa</taxon>
        <taxon>Ecdysozoa</taxon>
        <taxon>Arthropoda</taxon>
        <taxon>Hexapoda</taxon>
        <taxon>Insecta</taxon>
        <taxon>Pterygota</taxon>
        <taxon>Neoptera</taxon>
        <taxon>Paraneoptera</taxon>
        <taxon>Hemiptera</taxon>
        <taxon>Heteroptera</taxon>
        <taxon>Panheteroptera</taxon>
        <taxon>Nepomorpha</taxon>
        <taxon>Nepidae</taxon>
        <taxon>Ranatrinae</taxon>
        <taxon>Ranatra</taxon>
    </lineage>
</organism>
<dbReference type="InterPro" id="IPR015915">
    <property type="entry name" value="Kelch-typ_b-propeller"/>
</dbReference>
<feature type="domain" description="BTB" evidence="9">
    <location>
        <begin position="39"/>
        <end position="110"/>
    </location>
</feature>